<dbReference type="PRINTS" id="PR00344">
    <property type="entry name" value="BCTRLSENSOR"/>
</dbReference>
<dbReference type="PANTHER" id="PTHR45453:SF1">
    <property type="entry name" value="PHOSPHATE REGULON SENSOR PROTEIN PHOR"/>
    <property type="match status" value="1"/>
</dbReference>
<organism evidence="9 10">
    <name type="scientific">Caproicibacter fermentans</name>
    <dbReference type="NCBI Taxonomy" id="2576756"/>
    <lineage>
        <taxon>Bacteria</taxon>
        <taxon>Bacillati</taxon>
        <taxon>Bacillota</taxon>
        <taxon>Clostridia</taxon>
        <taxon>Eubacteriales</taxon>
        <taxon>Acutalibacteraceae</taxon>
        <taxon>Caproicibacter</taxon>
    </lineage>
</organism>
<evidence type="ECO:0000256" key="2">
    <source>
        <dbReference type="ARBA" id="ARBA00004370"/>
    </source>
</evidence>
<keyword evidence="7" id="KW-0902">Two-component regulatory system</keyword>
<dbReference type="InterPro" id="IPR005467">
    <property type="entry name" value="His_kinase_dom"/>
</dbReference>
<dbReference type="Gene3D" id="3.30.565.10">
    <property type="entry name" value="Histidine kinase-like ATPase, C-terminal domain"/>
    <property type="match status" value="1"/>
</dbReference>
<dbReference type="InterPro" id="IPR050351">
    <property type="entry name" value="BphY/WalK/GraS-like"/>
</dbReference>
<dbReference type="EC" id="2.7.13.3" evidence="3"/>
<keyword evidence="10" id="KW-1185">Reference proteome</keyword>
<dbReference type="SUPFAM" id="SSF55874">
    <property type="entry name" value="ATPase domain of HSP90 chaperone/DNA topoisomerase II/histidine kinase"/>
    <property type="match status" value="1"/>
</dbReference>
<evidence type="ECO:0000256" key="5">
    <source>
        <dbReference type="ARBA" id="ARBA00022679"/>
    </source>
</evidence>
<dbReference type="InterPro" id="IPR036890">
    <property type="entry name" value="HATPase_C_sf"/>
</dbReference>
<dbReference type="CDD" id="cd00075">
    <property type="entry name" value="HATPase"/>
    <property type="match status" value="1"/>
</dbReference>
<dbReference type="SUPFAM" id="SSF47384">
    <property type="entry name" value="Homodimeric domain of signal transducing histidine kinase"/>
    <property type="match status" value="1"/>
</dbReference>
<keyword evidence="6 9" id="KW-0418">Kinase</keyword>
<evidence type="ECO:0000256" key="7">
    <source>
        <dbReference type="ARBA" id="ARBA00023012"/>
    </source>
</evidence>
<evidence type="ECO:0000259" key="8">
    <source>
        <dbReference type="PROSITE" id="PS50109"/>
    </source>
</evidence>
<dbReference type="GO" id="GO:0005886">
    <property type="term" value="C:plasma membrane"/>
    <property type="evidence" value="ECO:0007669"/>
    <property type="project" value="TreeGrafter"/>
</dbReference>
<dbReference type="CDD" id="cd00082">
    <property type="entry name" value="HisKA"/>
    <property type="match status" value="1"/>
</dbReference>
<gene>
    <name evidence="9" type="primary">sasA_3</name>
    <name evidence="9" type="ORF">CAFE_08870</name>
</gene>
<feature type="domain" description="Histidine kinase" evidence="8">
    <location>
        <begin position="93"/>
        <end position="307"/>
    </location>
</feature>
<dbReference type="Gene3D" id="1.10.287.130">
    <property type="match status" value="1"/>
</dbReference>
<dbReference type="InterPro" id="IPR036097">
    <property type="entry name" value="HisK_dim/P_sf"/>
</dbReference>
<dbReference type="InterPro" id="IPR004358">
    <property type="entry name" value="Sig_transdc_His_kin-like_C"/>
</dbReference>
<accession>A0A6N8HX13</accession>
<evidence type="ECO:0000256" key="3">
    <source>
        <dbReference type="ARBA" id="ARBA00012438"/>
    </source>
</evidence>
<name>A0A6N8HX13_9FIRM</name>
<dbReference type="EMBL" id="VWXL01000020">
    <property type="protein sequence ID" value="MVB10209.1"/>
    <property type="molecule type" value="Genomic_DNA"/>
</dbReference>
<protein>
    <recommendedName>
        <fullName evidence="3">histidine kinase</fullName>
        <ecNumber evidence="3">2.7.13.3</ecNumber>
    </recommendedName>
</protein>
<keyword evidence="4" id="KW-0597">Phosphoprotein</keyword>
<dbReference type="SMART" id="SM00388">
    <property type="entry name" value="HisKA"/>
    <property type="match status" value="1"/>
</dbReference>
<dbReference type="PROSITE" id="PS50109">
    <property type="entry name" value="HIS_KIN"/>
    <property type="match status" value="1"/>
</dbReference>
<dbReference type="InterPro" id="IPR003594">
    <property type="entry name" value="HATPase_dom"/>
</dbReference>
<evidence type="ECO:0000313" key="9">
    <source>
        <dbReference type="EMBL" id="MVB10209.1"/>
    </source>
</evidence>
<dbReference type="GO" id="GO:0000155">
    <property type="term" value="F:phosphorelay sensor kinase activity"/>
    <property type="evidence" value="ECO:0007669"/>
    <property type="project" value="InterPro"/>
</dbReference>
<dbReference type="InterPro" id="IPR003661">
    <property type="entry name" value="HisK_dim/P_dom"/>
</dbReference>
<comment type="catalytic activity">
    <reaction evidence="1">
        <text>ATP + protein L-histidine = ADP + protein N-phospho-L-histidine.</text>
        <dbReference type="EC" id="2.7.13.3"/>
    </reaction>
</comment>
<evidence type="ECO:0000256" key="6">
    <source>
        <dbReference type="ARBA" id="ARBA00022777"/>
    </source>
</evidence>
<reference evidence="9 10" key="1">
    <citation type="submission" date="2019-09" db="EMBL/GenBank/DDBJ databases">
        <title>Genome sequence of Clostridium sp. EA1.</title>
        <authorList>
            <person name="Poehlein A."/>
            <person name="Bengelsdorf F.R."/>
            <person name="Daniel R."/>
        </authorList>
    </citation>
    <scope>NUCLEOTIDE SEQUENCE [LARGE SCALE GENOMIC DNA]</scope>
    <source>
        <strain evidence="9 10">EA1</strain>
    </source>
</reference>
<dbReference type="Pfam" id="PF02518">
    <property type="entry name" value="HATPase_c"/>
    <property type="match status" value="1"/>
</dbReference>
<dbReference type="OrthoDB" id="9813151at2"/>
<dbReference type="GO" id="GO:0004721">
    <property type="term" value="F:phosphoprotein phosphatase activity"/>
    <property type="evidence" value="ECO:0007669"/>
    <property type="project" value="TreeGrafter"/>
</dbReference>
<proteinExistence type="predicted"/>
<dbReference type="RefSeq" id="WP_156989919.1">
    <property type="nucleotide sequence ID" value="NZ_VWXL01000020.1"/>
</dbReference>
<dbReference type="FunFam" id="3.30.565.10:FF:000006">
    <property type="entry name" value="Sensor histidine kinase WalK"/>
    <property type="match status" value="1"/>
</dbReference>
<keyword evidence="5 9" id="KW-0808">Transferase</keyword>
<dbReference type="PANTHER" id="PTHR45453">
    <property type="entry name" value="PHOSPHATE REGULON SENSOR PROTEIN PHOR"/>
    <property type="match status" value="1"/>
</dbReference>
<comment type="caution">
    <text evidence="9">The sequence shown here is derived from an EMBL/GenBank/DDBJ whole genome shotgun (WGS) entry which is preliminary data.</text>
</comment>
<evidence type="ECO:0000256" key="1">
    <source>
        <dbReference type="ARBA" id="ARBA00000085"/>
    </source>
</evidence>
<dbReference type="SMART" id="SM00387">
    <property type="entry name" value="HATPase_c"/>
    <property type="match status" value="1"/>
</dbReference>
<comment type="subcellular location">
    <subcellularLocation>
        <location evidence="2">Membrane</location>
    </subcellularLocation>
</comment>
<sequence>MNWTLFFLVLSCTFGCAVIFLVTRLCRVQEQLNIIENALKDIQTGNLNRRILTRKNDMTKSICYSINEIAANDQAQLIRLKEAEQAYKRLMTGLSHDVKTPLTSLVGYLEAIQGKVVIGEEKEEYIGVALDKAHHLKDFVEDLFEWVKLDAKEQKFQFEDCDLNELSRDILADWIPALEDRKIGYEISIPETEYILRLDRNAYTRILNNLLQNTLVHSEASNVTVSILENDKQALIIVQDNGKGISPKDLPHIFERLYQCDESRTAGGNGLGLSIVKELVMIHGGKIEADRPPEGGAKFTIVFPKAL</sequence>
<dbReference type="GO" id="GO:0016036">
    <property type="term" value="P:cellular response to phosphate starvation"/>
    <property type="evidence" value="ECO:0007669"/>
    <property type="project" value="TreeGrafter"/>
</dbReference>
<evidence type="ECO:0000256" key="4">
    <source>
        <dbReference type="ARBA" id="ARBA00022553"/>
    </source>
</evidence>
<evidence type="ECO:0000313" key="10">
    <source>
        <dbReference type="Proteomes" id="UP000469440"/>
    </source>
</evidence>
<dbReference type="Pfam" id="PF00512">
    <property type="entry name" value="HisKA"/>
    <property type="match status" value="1"/>
</dbReference>
<dbReference type="AlphaFoldDB" id="A0A6N8HX13"/>
<dbReference type="Proteomes" id="UP000469440">
    <property type="component" value="Unassembled WGS sequence"/>
</dbReference>